<gene>
    <name evidence="1" type="ORF">EVAR_100716_1</name>
</gene>
<accession>A0A4C1ZVK6</accession>
<sequence length="126" mass="14229">MPALWKGIEYPMEVGVNDGNFHLAGRNTTAKASTSPVFFESMNRWDVWKVDRDGVACRRRCAPPARNANAGTVASASRRECAARDQPEIRVYAALLLPSCFQMALISFRTNYLYFTTRTGRFPIDY</sequence>
<keyword evidence="2" id="KW-1185">Reference proteome</keyword>
<protein>
    <submittedName>
        <fullName evidence="1">Uncharacterized protein</fullName>
    </submittedName>
</protein>
<organism evidence="1 2">
    <name type="scientific">Eumeta variegata</name>
    <name type="common">Bagworm moth</name>
    <name type="synonym">Eumeta japonica</name>
    <dbReference type="NCBI Taxonomy" id="151549"/>
    <lineage>
        <taxon>Eukaryota</taxon>
        <taxon>Metazoa</taxon>
        <taxon>Ecdysozoa</taxon>
        <taxon>Arthropoda</taxon>
        <taxon>Hexapoda</taxon>
        <taxon>Insecta</taxon>
        <taxon>Pterygota</taxon>
        <taxon>Neoptera</taxon>
        <taxon>Endopterygota</taxon>
        <taxon>Lepidoptera</taxon>
        <taxon>Glossata</taxon>
        <taxon>Ditrysia</taxon>
        <taxon>Tineoidea</taxon>
        <taxon>Psychidae</taxon>
        <taxon>Oiketicinae</taxon>
        <taxon>Eumeta</taxon>
    </lineage>
</organism>
<reference evidence="1 2" key="1">
    <citation type="journal article" date="2019" name="Commun. Biol.">
        <title>The bagworm genome reveals a unique fibroin gene that provides high tensile strength.</title>
        <authorList>
            <person name="Kono N."/>
            <person name="Nakamura H."/>
            <person name="Ohtoshi R."/>
            <person name="Tomita M."/>
            <person name="Numata K."/>
            <person name="Arakawa K."/>
        </authorList>
    </citation>
    <scope>NUCLEOTIDE SEQUENCE [LARGE SCALE GENOMIC DNA]</scope>
</reference>
<dbReference type="Proteomes" id="UP000299102">
    <property type="component" value="Unassembled WGS sequence"/>
</dbReference>
<dbReference type="EMBL" id="BGZK01002282">
    <property type="protein sequence ID" value="GBP92536.1"/>
    <property type="molecule type" value="Genomic_DNA"/>
</dbReference>
<proteinExistence type="predicted"/>
<evidence type="ECO:0000313" key="1">
    <source>
        <dbReference type="EMBL" id="GBP92536.1"/>
    </source>
</evidence>
<comment type="caution">
    <text evidence="1">The sequence shown here is derived from an EMBL/GenBank/DDBJ whole genome shotgun (WGS) entry which is preliminary data.</text>
</comment>
<name>A0A4C1ZVK6_EUMVA</name>
<evidence type="ECO:0000313" key="2">
    <source>
        <dbReference type="Proteomes" id="UP000299102"/>
    </source>
</evidence>
<dbReference type="AlphaFoldDB" id="A0A4C1ZVK6"/>